<dbReference type="PANTHER" id="PTHR33933:SF1">
    <property type="entry name" value="PROTEIN ADENYLYLTRANSFERASE MNTA-RELATED"/>
    <property type="match status" value="1"/>
</dbReference>
<dbReference type="InterPro" id="IPR036388">
    <property type="entry name" value="WH-like_DNA-bd_sf"/>
</dbReference>
<dbReference type="InterPro" id="IPR002934">
    <property type="entry name" value="Polymerase_NTP_transf_dom"/>
</dbReference>
<dbReference type="Pfam" id="PF01909">
    <property type="entry name" value="NTP_transf_2"/>
    <property type="match status" value="1"/>
</dbReference>
<evidence type="ECO:0000313" key="2">
    <source>
        <dbReference type="EMBL" id="PUA34207.1"/>
    </source>
</evidence>
<dbReference type="CDD" id="cd05403">
    <property type="entry name" value="NT_KNTase_like"/>
    <property type="match status" value="1"/>
</dbReference>
<name>A0A2R7Y9X8_9ARCH</name>
<organism evidence="2 3">
    <name type="scientific">Candidatus Terraquivivens tikiterensis</name>
    <dbReference type="NCBI Taxonomy" id="1980982"/>
    <lineage>
        <taxon>Archaea</taxon>
        <taxon>Nitrososphaerota</taxon>
        <taxon>Candidatus Wolframiiraptoraceae</taxon>
        <taxon>Candidatus Terraquivivens</taxon>
    </lineage>
</organism>
<dbReference type="GO" id="GO:0016779">
    <property type="term" value="F:nucleotidyltransferase activity"/>
    <property type="evidence" value="ECO:0007669"/>
    <property type="project" value="InterPro"/>
</dbReference>
<dbReference type="AlphaFoldDB" id="A0A2R7Y9X8"/>
<dbReference type="PANTHER" id="PTHR33933">
    <property type="entry name" value="NUCLEOTIDYLTRANSFERASE"/>
    <property type="match status" value="1"/>
</dbReference>
<evidence type="ECO:0000313" key="3">
    <source>
        <dbReference type="Proteomes" id="UP000244066"/>
    </source>
</evidence>
<protein>
    <recommendedName>
        <fullName evidence="1">Polymerase nucleotidyl transferase domain-containing protein</fullName>
    </recommendedName>
</protein>
<dbReference type="SUPFAM" id="SSF46785">
    <property type="entry name" value="Winged helix' DNA-binding domain"/>
    <property type="match status" value="1"/>
</dbReference>
<dbReference type="SUPFAM" id="SSF81301">
    <property type="entry name" value="Nucleotidyltransferase"/>
    <property type="match status" value="1"/>
</dbReference>
<accession>A0A2R7Y9X8</accession>
<reference evidence="2 3" key="1">
    <citation type="submission" date="2017-04" db="EMBL/GenBank/DDBJ databases">
        <title>Draft Aigarchaeota genome from a New Zealand hot spring.</title>
        <authorList>
            <person name="Reysenbach A.-L."/>
            <person name="Donaho J.A."/>
            <person name="Gerhart J."/>
            <person name="Kelley J.F."/>
            <person name="Kouba K."/>
            <person name="Podar M."/>
            <person name="Stott M."/>
        </authorList>
    </citation>
    <scope>NUCLEOTIDE SEQUENCE [LARGE SCALE GENOMIC DNA]</scope>
    <source>
        <strain evidence="2">NZ13_MG1</strain>
    </source>
</reference>
<dbReference type="InterPro" id="IPR052548">
    <property type="entry name" value="Type_VII_TA_antitoxin"/>
</dbReference>
<dbReference type="InterPro" id="IPR043519">
    <property type="entry name" value="NT_sf"/>
</dbReference>
<dbReference type="Gene3D" id="1.10.10.10">
    <property type="entry name" value="Winged helix-like DNA-binding domain superfamily/Winged helix DNA-binding domain"/>
    <property type="match status" value="1"/>
</dbReference>
<dbReference type="InterPro" id="IPR036390">
    <property type="entry name" value="WH_DNA-bd_sf"/>
</dbReference>
<dbReference type="Proteomes" id="UP000244066">
    <property type="component" value="Unassembled WGS sequence"/>
</dbReference>
<proteinExistence type="predicted"/>
<gene>
    <name evidence="2" type="ORF">B9J98_01045</name>
</gene>
<dbReference type="Gene3D" id="3.30.460.10">
    <property type="entry name" value="Beta Polymerase, domain 2"/>
    <property type="match status" value="1"/>
</dbReference>
<sequence length="196" mass="22504">MKLFQLQGTLTNNCYDVFIKRILTALRDIGVGRFSDLRKVVKNPRTLTIKLEKLERLGLLKREAGGYRLTEKGLRVEATLEELEKVLNLPDLEVKNIERIPHAYFAPIIKRYSEILRATLAERLISIMLFGSVARGDWDKNSDIDILVVAEGWDARPVWERIEELKGAREILEKTPEYLKALKMGLSTVSEIIDLL</sequence>
<dbReference type="EMBL" id="NDWU01000002">
    <property type="protein sequence ID" value="PUA34207.1"/>
    <property type="molecule type" value="Genomic_DNA"/>
</dbReference>
<comment type="caution">
    <text evidence="2">The sequence shown here is derived from an EMBL/GenBank/DDBJ whole genome shotgun (WGS) entry which is preliminary data.</text>
</comment>
<evidence type="ECO:0000259" key="1">
    <source>
        <dbReference type="Pfam" id="PF01909"/>
    </source>
</evidence>
<feature type="domain" description="Polymerase nucleotidyl transferase" evidence="1">
    <location>
        <begin position="114"/>
        <end position="191"/>
    </location>
</feature>